<evidence type="ECO:0000313" key="3">
    <source>
        <dbReference type="EMBL" id="MCH1627436.1"/>
    </source>
</evidence>
<feature type="domain" description="PDZ" evidence="2">
    <location>
        <begin position="297"/>
        <end position="363"/>
    </location>
</feature>
<dbReference type="InterPro" id="IPR001478">
    <property type="entry name" value="PDZ"/>
</dbReference>
<proteinExistence type="predicted"/>
<feature type="transmembrane region" description="Helical" evidence="1">
    <location>
        <begin position="20"/>
        <end position="37"/>
    </location>
</feature>
<feature type="transmembrane region" description="Helical" evidence="1">
    <location>
        <begin position="58"/>
        <end position="76"/>
    </location>
</feature>
<keyword evidence="1" id="KW-0472">Membrane</keyword>
<feature type="transmembrane region" description="Helical" evidence="1">
    <location>
        <begin position="145"/>
        <end position="164"/>
    </location>
</feature>
<accession>A0AAW5E3D7</accession>
<feature type="transmembrane region" description="Helical" evidence="1">
    <location>
        <begin position="209"/>
        <end position="232"/>
    </location>
</feature>
<evidence type="ECO:0000313" key="4">
    <source>
        <dbReference type="Proteomes" id="UP001431131"/>
    </source>
</evidence>
<evidence type="ECO:0000256" key="1">
    <source>
        <dbReference type="SAM" id="Phobius"/>
    </source>
</evidence>
<keyword evidence="1" id="KW-1133">Transmembrane helix</keyword>
<feature type="transmembrane region" description="Helical" evidence="1">
    <location>
        <begin position="185"/>
        <end position="203"/>
    </location>
</feature>
<organism evidence="3 4">
    <name type="scientific">Fredinandcohnia quinoae</name>
    <dbReference type="NCBI Taxonomy" id="2918902"/>
    <lineage>
        <taxon>Bacteria</taxon>
        <taxon>Bacillati</taxon>
        <taxon>Bacillota</taxon>
        <taxon>Bacilli</taxon>
        <taxon>Bacillales</taxon>
        <taxon>Bacillaceae</taxon>
        <taxon>Fredinandcohnia</taxon>
    </lineage>
</organism>
<protein>
    <submittedName>
        <fullName evidence="3">PDZ domain-containing protein</fullName>
    </submittedName>
</protein>
<feature type="transmembrane region" description="Helical" evidence="1">
    <location>
        <begin position="252"/>
        <end position="281"/>
    </location>
</feature>
<dbReference type="Proteomes" id="UP001431131">
    <property type="component" value="Unassembled WGS sequence"/>
</dbReference>
<dbReference type="AlphaFoldDB" id="A0AAW5E3D7"/>
<comment type="caution">
    <text evidence="3">The sequence shown here is derived from an EMBL/GenBank/DDBJ whole genome shotgun (WGS) entry which is preliminary data.</text>
</comment>
<feature type="transmembrane region" description="Helical" evidence="1">
    <location>
        <begin position="82"/>
        <end position="99"/>
    </location>
</feature>
<feature type="transmembrane region" description="Helical" evidence="1">
    <location>
        <begin position="106"/>
        <end position="125"/>
    </location>
</feature>
<dbReference type="Gene3D" id="2.30.42.10">
    <property type="match status" value="1"/>
</dbReference>
<dbReference type="EMBL" id="JAKTTI010000041">
    <property type="protein sequence ID" value="MCH1627436.1"/>
    <property type="molecule type" value="Genomic_DNA"/>
</dbReference>
<dbReference type="SMART" id="SM00228">
    <property type="entry name" value="PDZ"/>
    <property type="match status" value="1"/>
</dbReference>
<sequence>MVEVWLLECLKGIGRLFLHPMFYYLIGFTLLLGYFRVKRERRAFHIRVFDILHELRTLFPVGIVAGLVISIITIAAGVVIPFGSIVLVAAATFIISVTGKVRWLSPAYVMGLSFFAIILLSNLSFQHETLTRLLDDLKETGLPALAILLAMLMIVEGIFILKNGHKGTSPDLFKSKRGQQVGAHIAQRLWMVPIFLLVPGNAISTQFEWWPVFTVAGESYSLFLVPFGIGFFHRVKSALPIKTITLVGKRVILLGIIISGLSVASIWYPVISIIAVSFALVGRELISLQHRVTDDSQSFYFSKRKQGLLVLGVIPFSPAEKMAIQFGEVITKVNGIPVNTVEEFYQSIQKNSAFCKLEVLDINNEIRFVQRALYAGEHHELGILFVDTDKKWNEQAV</sequence>
<name>A0AAW5E3D7_9BACI</name>
<gene>
    <name evidence="3" type="ORF">MJG50_19040</name>
</gene>
<evidence type="ECO:0000259" key="2">
    <source>
        <dbReference type="SMART" id="SM00228"/>
    </source>
</evidence>
<dbReference type="SUPFAM" id="SSF50156">
    <property type="entry name" value="PDZ domain-like"/>
    <property type="match status" value="1"/>
</dbReference>
<dbReference type="RefSeq" id="WP_240257354.1">
    <property type="nucleotide sequence ID" value="NZ_JAKTTI010000041.1"/>
</dbReference>
<keyword evidence="4" id="KW-1185">Reference proteome</keyword>
<dbReference type="InterPro" id="IPR036034">
    <property type="entry name" value="PDZ_sf"/>
</dbReference>
<keyword evidence="1" id="KW-0812">Transmembrane</keyword>
<reference evidence="3" key="1">
    <citation type="submission" date="2022-02" db="EMBL/GenBank/DDBJ databases">
        <title>Fredinandcohnia quinoae sp. nov. isolated from Chenopodium quinoa seeds.</title>
        <authorList>
            <person name="Saati-Santamaria Z."/>
            <person name="Flores-Felix J.D."/>
            <person name="Igual J.M."/>
            <person name="Velazquez E."/>
            <person name="Garcia-Fraile P."/>
            <person name="Martinez-Molina E."/>
        </authorList>
    </citation>
    <scope>NUCLEOTIDE SEQUENCE</scope>
    <source>
        <strain evidence="3">SECRCQ15</strain>
    </source>
</reference>